<dbReference type="EMBL" id="JALLBG020000229">
    <property type="protein sequence ID" value="KAL3758462.1"/>
    <property type="molecule type" value="Genomic_DNA"/>
</dbReference>
<feature type="region of interest" description="Disordered" evidence="1">
    <location>
        <begin position="1"/>
        <end position="43"/>
    </location>
</feature>
<evidence type="ECO:0000313" key="3">
    <source>
        <dbReference type="Proteomes" id="UP001530293"/>
    </source>
</evidence>
<feature type="compositionally biased region" description="Basic and acidic residues" evidence="1">
    <location>
        <begin position="935"/>
        <end position="963"/>
    </location>
</feature>
<reference evidence="2 3" key="1">
    <citation type="submission" date="2024-10" db="EMBL/GenBank/DDBJ databases">
        <title>Updated reference genomes for cyclostephanoid diatoms.</title>
        <authorList>
            <person name="Roberts W.R."/>
            <person name="Alverson A.J."/>
        </authorList>
    </citation>
    <scope>NUCLEOTIDE SEQUENCE [LARGE SCALE GENOMIC DNA]</scope>
    <source>
        <strain evidence="2 3">AJA232-27</strain>
    </source>
</reference>
<dbReference type="PROSITE" id="PS50096">
    <property type="entry name" value="IQ"/>
    <property type="match status" value="2"/>
</dbReference>
<accession>A0ABD3M4B4</accession>
<evidence type="ECO:0000313" key="2">
    <source>
        <dbReference type="EMBL" id="KAL3758462.1"/>
    </source>
</evidence>
<dbReference type="Proteomes" id="UP001530293">
    <property type="component" value="Unassembled WGS sequence"/>
</dbReference>
<dbReference type="InterPro" id="IPR000048">
    <property type="entry name" value="IQ_motif_EF-hand-BS"/>
</dbReference>
<feature type="compositionally biased region" description="Polar residues" evidence="1">
    <location>
        <begin position="476"/>
        <end position="498"/>
    </location>
</feature>
<name>A0ABD3M4B4_9STRA</name>
<feature type="compositionally biased region" description="Basic and acidic residues" evidence="1">
    <location>
        <begin position="845"/>
        <end position="877"/>
    </location>
</feature>
<feature type="region of interest" description="Disordered" evidence="1">
    <location>
        <begin position="845"/>
        <end position="895"/>
    </location>
</feature>
<feature type="compositionally biased region" description="Basic and acidic residues" evidence="1">
    <location>
        <begin position="334"/>
        <end position="344"/>
    </location>
</feature>
<feature type="compositionally biased region" description="Low complexity" evidence="1">
    <location>
        <begin position="461"/>
        <end position="475"/>
    </location>
</feature>
<dbReference type="SUPFAM" id="SSF52540">
    <property type="entry name" value="P-loop containing nucleoside triphosphate hydrolases"/>
    <property type="match status" value="1"/>
</dbReference>
<evidence type="ECO:0000256" key="1">
    <source>
        <dbReference type="SAM" id="MobiDB-lite"/>
    </source>
</evidence>
<feature type="region of interest" description="Disordered" evidence="1">
    <location>
        <begin position="461"/>
        <end position="522"/>
    </location>
</feature>
<gene>
    <name evidence="2" type="ORF">ACHAWU_004305</name>
</gene>
<dbReference type="SMART" id="SM00015">
    <property type="entry name" value="IQ"/>
    <property type="match status" value="2"/>
</dbReference>
<organism evidence="2 3">
    <name type="scientific">Discostella pseudostelligera</name>
    <dbReference type="NCBI Taxonomy" id="259834"/>
    <lineage>
        <taxon>Eukaryota</taxon>
        <taxon>Sar</taxon>
        <taxon>Stramenopiles</taxon>
        <taxon>Ochrophyta</taxon>
        <taxon>Bacillariophyta</taxon>
        <taxon>Coscinodiscophyceae</taxon>
        <taxon>Thalassiosirophycidae</taxon>
        <taxon>Stephanodiscales</taxon>
        <taxon>Stephanodiscaceae</taxon>
        <taxon>Discostella</taxon>
    </lineage>
</organism>
<feature type="region of interest" description="Disordered" evidence="1">
    <location>
        <begin position="915"/>
        <end position="965"/>
    </location>
</feature>
<feature type="region of interest" description="Disordered" evidence="1">
    <location>
        <begin position="334"/>
        <end position="363"/>
    </location>
</feature>
<sequence length="1013" mass="113328">MLLRRWNNARRNNPDKVAGRRGEENDAPKPKKETTKVPADADGVAAVTLPEEGSTSQSACQNRRQKRTDNNVLVVPSVTLSASSTAKLGEQQKMVSAAATTDAASKHRLRTKDRPNANMESATITLHGGRPWSAKNSISISDDKQRLHPNFGSIRQLSNRQSSNNHNEMMPDLVVDLNKVDDDDEVEDRTISLLENECIKLTHVMSLLRDRHCKYTEEWFLLETRLKRASEELDAAREDRDLHFLSCSGGFSSGSGSGVCGDIINTPQLPSEVYDEFDGKHHDLYIHIGDISTDDCDHQAPISSVGIYPETESSMIGDEYPINKVVEAKVSEEPIADNHNEHQDGGISPTSSRHRSKSTDNMHQQVMKYQQIESELQRCIKFTPEWFKLKEDLVELCIELDSDNKEVDTSNDDEYEDSVEGLKDAPREINILMLSSGTGVASGNTSIDQLLTTMTSENGVIPSSIVSSPPMSPISQGSLSSPQGSHTLSPSAENGTQTNSNNAIGPNAGNGGGNPSICSPPSFHRTASGKSGIANNNLSIYCYSFNDIDSDDDGGKEQKEEDNHNVIITRLKTEHASLSDELDSLPQFSKEWFEVKMKMVCISEQIVRLELEEVTTEVLDNHSVGGDSESLDGESSKNYSSGWSSVDVWSESEDEIWSYADDLEVVMVTEALKQHPSLYIDESSSFDDELLFMPQHESAMVVEADHRDTARMLITELEAGKGVEPDHGLVMIQALVRGMVQREKYLRQRRMAIRIQCWQRRSSVRSRYKQTLANVSLIQVFVRSWITQRNPITVRVTERSTQCNTLEEKVLDLSIKLMAFEDFSPEFEDAAESIEVLQEELRIGREAESRNDETSRDEELKGKQQQEEEDSQTERVEPLVGKTGSSSEKGKVDANARVREYDDDAAFSILNPDTELKSDPLAKSNQLSEFNVSPDHGESERTGNEKENEKTLTPEEEKMKKLSSESLSLARRIHTLPRYSPEWTLSKIELNLVIEELEYLNRINDVRPHGCRV</sequence>
<proteinExistence type="predicted"/>
<dbReference type="AlphaFoldDB" id="A0ABD3M4B4"/>
<dbReference type="Gene3D" id="1.20.5.190">
    <property type="match status" value="1"/>
</dbReference>
<keyword evidence="3" id="KW-1185">Reference proteome</keyword>
<dbReference type="InterPro" id="IPR027417">
    <property type="entry name" value="P-loop_NTPase"/>
</dbReference>
<feature type="compositionally biased region" description="Low complexity" evidence="1">
    <location>
        <begin position="1"/>
        <end position="11"/>
    </location>
</feature>
<feature type="compositionally biased region" description="Basic and acidic residues" evidence="1">
    <location>
        <begin position="12"/>
        <end position="35"/>
    </location>
</feature>
<comment type="caution">
    <text evidence="2">The sequence shown here is derived from an EMBL/GenBank/DDBJ whole genome shotgun (WGS) entry which is preliminary data.</text>
</comment>
<protein>
    <submittedName>
        <fullName evidence="2">Uncharacterized protein</fullName>
    </submittedName>
</protein>